<organism evidence="8 9">
    <name type="scientific">Frankia nepalensis</name>
    <dbReference type="NCBI Taxonomy" id="1836974"/>
    <lineage>
        <taxon>Bacteria</taxon>
        <taxon>Bacillati</taxon>
        <taxon>Actinomycetota</taxon>
        <taxon>Actinomycetes</taxon>
        <taxon>Frankiales</taxon>
        <taxon>Frankiaceae</taxon>
        <taxon>Frankia</taxon>
    </lineage>
</organism>
<evidence type="ECO:0000256" key="4">
    <source>
        <dbReference type="ARBA" id="ARBA00023163"/>
    </source>
</evidence>
<dbReference type="SMART" id="SM00448">
    <property type="entry name" value="REC"/>
    <property type="match status" value="1"/>
</dbReference>
<dbReference type="PANTHER" id="PTHR43214:SF24">
    <property type="entry name" value="TRANSCRIPTIONAL REGULATORY PROTEIN NARL-RELATED"/>
    <property type="match status" value="1"/>
</dbReference>
<comment type="caution">
    <text evidence="8">The sequence shown here is derived from an EMBL/GenBank/DDBJ whole genome shotgun (WGS) entry which is preliminary data.</text>
</comment>
<dbReference type="InterPro" id="IPR016032">
    <property type="entry name" value="Sig_transdc_resp-reg_C-effctor"/>
</dbReference>
<dbReference type="InterPro" id="IPR000792">
    <property type="entry name" value="Tscrpt_reg_LuxR_C"/>
</dbReference>
<dbReference type="RefSeq" id="WP_203005526.1">
    <property type="nucleotide sequence ID" value="NZ_JADWYU010000091.1"/>
</dbReference>
<evidence type="ECO:0000313" key="9">
    <source>
        <dbReference type="Proteomes" id="UP000604475"/>
    </source>
</evidence>
<dbReference type="PRINTS" id="PR00038">
    <property type="entry name" value="HTHLUXR"/>
</dbReference>
<dbReference type="GO" id="GO:0006355">
    <property type="term" value="P:regulation of DNA-templated transcription"/>
    <property type="evidence" value="ECO:0007669"/>
    <property type="project" value="InterPro"/>
</dbReference>
<dbReference type="InterPro" id="IPR001789">
    <property type="entry name" value="Sig_transdc_resp-reg_receiver"/>
</dbReference>
<evidence type="ECO:0000256" key="3">
    <source>
        <dbReference type="ARBA" id="ARBA00023125"/>
    </source>
</evidence>
<dbReference type="PANTHER" id="PTHR43214">
    <property type="entry name" value="TWO-COMPONENT RESPONSE REGULATOR"/>
    <property type="match status" value="1"/>
</dbReference>
<dbReference type="Gene3D" id="3.40.50.2300">
    <property type="match status" value="1"/>
</dbReference>
<dbReference type="EMBL" id="JAEACQ010000301">
    <property type="protein sequence ID" value="MBL7632260.1"/>
    <property type="molecule type" value="Genomic_DNA"/>
</dbReference>
<dbReference type="PROSITE" id="PS50043">
    <property type="entry name" value="HTH_LUXR_2"/>
    <property type="match status" value="1"/>
</dbReference>
<dbReference type="CDD" id="cd17535">
    <property type="entry name" value="REC_NarL-like"/>
    <property type="match status" value="1"/>
</dbReference>
<keyword evidence="4" id="KW-0804">Transcription</keyword>
<reference evidence="8" key="1">
    <citation type="submission" date="2020-12" db="EMBL/GenBank/DDBJ databases">
        <title>Genomic characterization of non-nitrogen-fixing Frankia strains.</title>
        <authorList>
            <person name="Carlos-Shanley C."/>
            <person name="Guerra T."/>
            <person name="Hahn D."/>
        </authorList>
    </citation>
    <scope>NUCLEOTIDE SEQUENCE</scope>
    <source>
        <strain evidence="8">CN6</strain>
    </source>
</reference>
<dbReference type="GO" id="GO:0003677">
    <property type="term" value="F:DNA binding"/>
    <property type="evidence" value="ECO:0007669"/>
    <property type="project" value="UniProtKB-KW"/>
</dbReference>
<accession>A0A937RNS6</accession>
<feature type="domain" description="Response regulatory" evidence="7">
    <location>
        <begin position="2"/>
        <end position="122"/>
    </location>
</feature>
<dbReference type="SUPFAM" id="SSF52172">
    <property type="entry name" value="CheY-like"/>
    <property type="match status" value="1"/>
</dbReference>
<evidence type="ECO:0000256" key="5">
    <source>
        <dbReference type="PROSITE-ProRule" id="PRU00169"/>
    </source>
</evidence>
<gene>
    <name evidence="8" type="ORF">I7412_34930</name>
</gene>
<evidence type="ECO:0000313" key="8">
    <source>
        <dbReference type="EMBL" id="MBL7632260.1"/>
    </source>
</evidence>
<dbReference type="GO" id="GO:0000160">
    <property type="term" value="P:phosphorelay signal transduction system"/>
    <property type="evidence" value="ECO:0007669"/>
    <property type="project" value="InterPro"/>
</dbReference>
<dbReference type="AlphaFoldDB" id="A0A937RNS6"/>
<dbReference type="CDD" id="cd06170">
    <property type="entry name" value="LuxR_C_like"/>
    <property type="match status" value="1"/>
</dbReference>
<protein>
    <submittedName>
        <fullName evidence="8">Response regulator transcription factor</fullName>
    </submittedName>
</protein>
<feature type="domain" description="HTH luxR-type" evidence="6">
    <location>
        <begin position="144"/>
        <end position="214"/>
    </location>
</feature>
<dbReference type="SMART" id="SM00421">
    <property type="entry name" value="HTH_LUXR"/>
    <property type="match status" value="1"/>
</dbReference>
<keyword evidence="2" id="KW-0805">Transcription regulation</keyword>
<evidence type="ECO:0000259" key="6">
    <source>
        <dbReference type="PROSITE" id="PS50043"/>
    </source>
</evidence>
<dbReference type="Pfam" id="PF00072">
    <property type="entry name" value="Response_reg"/>
    <property type="match status" value="1"/>
</dbReference>
<keyword evidence="3" id="KW-0238">DNA-binding</keyword>
<dbReference type="SUPFAM" id="SSF46894">
    <property type="entry name" value="C-terminal effector domain of the bipartite response regulators"/>
    <property type="match status" value="1"/>
</dbReference>
<dbReference type="InterPro" id="IPR039420">
    <property type="entry name" value="WalR-like"/>
</dbReference>
<keyword evidence="1 5" id="KW-0597">Phosphoprotein</keyword>
<evidence type="ECO:0000256" key="2">
    <source>
        <dbReference type="ARBA" id="ARBA00023015"/>
    </source>
</evidence>
<evidence type="ECO:0000256" key="1">
    <source>
        <dbReference type="ARBA" id="ARBA00022553"/>
    </source>
</evidence>
<dbReference type="Proteomes" id="UP000604475">
    <property type="component" value="Unassembled WGS sequence"/>
</dbReference>
<evidence type="ECO:0000259" key="7">
    <source>
        <dbReference type="PROSITE" id="PS50110"/>
    </source>
</evidence>
<dbReference type="Pfam" id="PF00196">
    <property type="entry name" value="GerE"/>
    <property type="match status" value="1"/>
</dbReference>
<dbReference type="InterPro" id="IPR058245">
    <property type="entry name" value="NreC/VraR/RcsB-like_REC"/>
</dbReference>
<name>A0A937RNS6_9ACTN</name>
<feature type="modified residue" description="4-aspartylphosphate" evidence="5">
    <location>
        <position position="52"/>
    </location>
</feature>
<keyword evidence="9" id="KW-1185">Reference proteome</keyword>
<dbReference type="InterPro" id="IPR011006">
    <property type="entry name" value="CheY-like_superfamily"/>
</dbReference>
<proteinExistence type="predicted"/>
<dbReference type="PROSITE" id="PS50110">
    <property type="entry name" value="RESPONSE_REGULATORY"/>
    <property type="match status" value="1"/>
</dbReference>
<sequence length="214" mass="23311">MRVVVADDAVLFREGTARLLTEAGFDVTGLARDAAELRALVARDPPDAAIIDIRMPPGHLTEGVEAAADIRRSLPDVGLLLLSQHVETRVATRLVTEFRAGVGYLLKDRVSDLAAFADDVRRVAAGGCVLDPELIARLVGKRRERDPLVALTERERTVLALMAQGRSNAALAAELYLSEKTVEAHVRSIFTKLNLHPDPGDHRRVLAVLAFLRS</sequence>